<dbReference type="OrthoDB" id="111960at2157"/>
<dbReference type="GeneID" id="9742900"/>
<keyword evidence="1" id="KW-0812">Transmembrane</keyword>
<evidence type="ECO:0000313" key="2">
    <source>
        <dbReference type="EMBL" id="ADN35226.1"/>
    </source>
</evidence>
<evidence type="ECO:0000313" key="3">
    <source>
        <dbReference type="Proteomes" id="UP000006565"/>
    </source>
</evidence>
<keyword evidence="3" id="KW-1185">Reference proteome</keyword>
<dbReference type="RefSeq" id="WP_013328404.1">
    <property type="nucleotide sequence ID" value="NC_014507.1"/>
</dbReference>
<dbReference type="KEGG" id="mpi:Mpet_0452"/>
<feature type="transmembrane region" description="Helical" evidence="1">
    <location>
        <begin position="162"/>
        <end position="195"/>
    </location>
</feature>
<sequence length="290" mass="32546">MDIITGVFGGILDYLVNSLILTSIIFAAFSVLVYLILTRIKNEKFQLITGITLGFFLIALSAFAAGGFAGSALLVMGTALVMVSPAVAFREYLDKKYLFPVIFLVTLTYPMYFLTTQYMCDYYYPYLWIFGNFSGTLILSVSAIALLIFIQRYYENFKFDKRLLVLLLLLIPGIIWFGVSVAAASLSALILILLNELQKESYKISDLRILEAVIFAAFLVLLPWPFLTTLPCVRTIFPLRIIPVIATSLVSATIIYCLRSKISGKWIESSAFVLGFVISTIVVYFTEFFL</sequence>
<dbReference type="AlphaFoldDB" id="E1RH02"/>
<feature type="transmembrane region" description="Helical" evidence="1">
    <location>
        <begin position="207"/>
        <end position="227"/>
    </location>
</feature>
<reference evidence="2 3" key="1">
    <citation type="journal article" date="2010" name="Stand. Genomic Sci.">
        <title>Complete genome sequence of Methanoplanus petrolearius type strain (SEBR 4847).</title>
        <authorList>
            <person name="Brambilla E."/>
            <person name="Djao O.D."/>
            <person name="Daligault H."/>
            <person name="Lapidus A."/>
            <person name="Lucas S."/>
            <person name="Hammon N."/>
            <person name="Nolan M."/>
            <person name="Tice H."/>
            <person name="Cheng J.F."/>
            <person name="Han C."/>
            <person name="Tapia R."/>
            <person name="Goodwin L."/>
            <person name="Pitluck S."/>
            <person name="Liolios K."/>
            <person name="Ivanova N."/>
            <person name="Mavromatis K."/>
            <person name="Mikhailova N."/>
            <person name="Pati A."/>
            <person name="Chen A."/>
            <person name="Palaniappan K."/>
            <person name="Land M."/>
            <person name="Hauser L."/>
            <person name="Chang Y.J."/>
            <person name="Jeffries C.D."/>
            <person name="Rohde M."/>
            <person name="Spring S."/>
            <person name="Sikorski J."/>
            <person name="Goker M."/>
            <person name="Woyke T."/>
            <person name="Bristow J."/>
            <person name="Eisen J.A."/>
            <person name="Markowitz V."/>
            <person name="Hugenholtz P."/>
            <person name="Kyrpides N.C."/>
            <person name="Klenk H.P."/>
        </authorList>
    </citation>
    <scope>NUCLEOTIDE SEQUENCE [LARGE SCALE GENOMIC DNA]</scope>
    <source>
        <strain evidence="3">DSM 11571 / OCM 486 / SEBR 4847</strain>
    </source>
</reference>
<feature type="transmembrane region" description="Helical" evidence="1">
    <location>
        <begin position="97"/>
        <end position="114"/>
    </location>
</feature>
<keyword evidence="1" id="KW-0472">Membrane</keyword>
<proteinExistence type="predicted"/>
<protein>
    <submittedName>
        <fullName evidence="2">Uncharacterized protein</fullName>
    </submittedName>
</protein>
<keyword evidence="1" id="KW-1133">Transmembrane helix</keyword>
<dbReference type="Proteomes" id="UP000006565">
    <property type="component" value="Chromosome"/>
</dbReference>
<name>E1RH02_METP4</name>
<feature type="transmembrane region" description="Helical" evidence="1">
    <location>
        <begin position="270"/>
        <end position="289"/>
    </location>
</feature>
<feature type="transmembrane region" description="Helical" evidence="1">
    <location>
        <begin position="14"/>
        <end position="37"/>
    </location>
</feature>
<dbReference type="HOGENOM" id="CLU_958510_0_0_2"/>
<evidence type="ECO:0000256" key="1">
    <source>
        <dbReference type="SAM" id="Phobius"/>
    </source>
</evidence>
<feature type="transmembrane region" description="Helical" evidence="1">
    <location>
        <begin position="239"/>
        <end position="258"/>
    </location>
</feature>
<gene>
    <name evidence="2" type="ordered locus">Mpet_0452</name>
</gene>
<feature type="transmembrane region" description="Helical" evidence="1">
    <location>
        <begin position="49"/>
        <end position="77"/>
    </location>
</feature>
<organism evidence="2 3">
    <name type="scientific">Methanolacinia petrolearia (strain DSM 11571 / OCM 486 / SEBR 4847)</name>
    <name type="common">Methanoplanus petrolearius</name>
    <dbReference type="NCBI Taxonomy" id="679926"/>
    <lineage>
        <taxon>Archaea</taxon>
        <taxon>Methanobacteriati</taxon>
        <taxon>Methanobacteriota</taxon>
        <taxon>Stenosarchaea group</taxon>
        <taxon>Methanomicrobia</taxon>
        <taxon>Methanomicrobiales</taxon>
        <taxon>Methanomicrobiaceae</taxon>
        <taxon>Methanolacinia</taxon>
    </lineage>
</organism>
<dbReference type="EMBL" id="CP002117">
    <property type="protein sequence ID" value="ADN35226.1"/>
    <property type="molecule type" value="Genomic_DNA"/>
</dbReference>
<feature type="transmembrane region" description="Helical" evidence="1">
    <location>
        <begin position="126"/>
        <end position="150"/>
    </location>
</feature>
<accession>E1RH02</accession>